<evidence type="ECO:0000313" key="2">
    <source>
        <dbReference type="EMBL" id="PIP61781.1"/>
    </source>
</evidence>
<name>A0A2H0BVX3_9BACT</name>
<reference evidence="2 3" key="1">
    <citation type="submission" date="2017-09" db="EMBL/GenBank/DDBJ databases">
        <title>Depth-based differentiation of microbial function through sediment-hosted aquifers and enrichment of novel symbionts in the deep terrestrial subsurface.</title>
        <authorList>
            <person name="Probst A.J."/>
            <person name="Ladd B."/>
            <person name="Jarett J.K."/>
            <person name="Geller-Mcgrath D.E."/>
            <person name="Sieber C.M."/>
            <person name="Emerson J.B."/>
            <person name="Anantharaman K."/>
            <person name="Thomas B.C."/>
            <person name="Malmstrom R."/>
            <person name="Stieglmeier M."/>
            <person name="Klingl A."/>
            <person name="Woyke T."/>
            <person name="Ryan C.M."/>
            <person name="Banfield J.F."/>
        </authorList>
    </citation>
    <scope>NUCLEOTIDE SEQUENCE [LARGE SCALE GENOMIC DNA]</scope>
    <source>
        <strain evidence="2">CG22_combo_CG10-13_8_21_14_all_38_20</strain>
    </source>
</reference>
<dbReference type="Proteomes" id="UP000231246">
    <property type="component" value="Unassembled WGS sequence"/>
</dbReference>
<accession>A0A2H0BVX3</accession>
<dbReference type="Gene3D" id="2.70.70.10">
    <property type="entry name" value="Glucose Permease (Domain IIA)"/>
    <property type="match status" value="1"/>
</dbReference>
<organism evidence="2 3">
    <name type="scientific">Candidatus Roizmanbacteria bacterium CG22_combo_CG10-13_8_21_14_all_38_20</name>
    <dbReference type="NCBI Taxonomy" id="1974862"/>
    <lineage>
        <taxon>Bacteria</taxon>
        <taxon>Candidatus Roizmaniibacteriota</taxon>
    </lineage>
</organism>
<keyword evidence="1" id="KW-0175">Coiled coil</keyword>
<dbReference type="InterPro" id="IPR011055">
    <property type="entry name" value="Dup_hybrid_motif"/>
</dbReference>
<comment type="caution">
    <text evidence="2">The sequence shown here is derived from an EMBL/GenBank/DDBJ whole genome shotgun (WGS) entry which is preliminary data.</text>
</comment>
<feature type="coiled-coil region" evidence="1">
    <location>
        <begin position="12"/>
        <end position="81"/>
    </location>
</feature>
<evidence type="ECO:0000313" key="3">
    <source>
        <dbReference type="Proteomes" id="UP000231246"/>
    </source>
</evidence>
<dbReference type="EMBL" id="PCTA01000016">
    <property type="protein sequence ID" value="PIP61781.1"/>
    <property type="molecule type" value="Genomic_DNA"/>
</dbReference>
<evidence type="ECO:0008006" key="4">
    <source>
        <dbReference type="Google" id="ProtNLM"/>
    </source>
</evidence>
<dbReference type="CDD" id="cd12797">
    <property type="entry name" value="M23_peptidase"/>
    <property type="match status" value="1"/>
</dbReference>
<protein>
    <recommendedName>
        <fullName evidence="4">Peptidase M23 domain-containing protein</fullName>
    </recommendedName>
</protein>
<dbReference type="SUPFAM" id="SSF51261">
    <property type="entry name" value="Duplicated hybrid motif"/>
    <property type="match status" value="1"/>
</dbReference>
<evidence type="ECO:0000256" key="1">
    <source>
        <dbReference type="SAM" id="Coils"/>
    </source>
</evidence>
<sequence length="384" mass="42184">MSPYSILAQVNEESKAQEILELERKLSETKSKKNTLSSQVEYLTNQIRLTTLNITNTETKIDTLEESIEDLGDKIVRLDSSLDSISRLLLERIVASYKFSAQAQSAVDSPFYLLLSSNGFDELFRKSRQLSIIEEYDTNLLLAVESSKSGFEKQKELRELKQEQLAQLQDKYNSQKQVLGSQTAAKNQLLEVTKNDEKRYQELLASARAELEAIRAIIVGGGSEEEAGEVNEGDRIASVISGASCNSSGGHLHFIVASGGNTSNPFNYLKGGIENENCSGSSCGSSDGDGFSPSGDWNWPIDPKIIFSQGYGSTWAVKNTWVGQIYSAHNGIDVKSGSSSTVKAVKAGTLYRGSYSGSGGCRLKYVKLDHKDSDLETFYLHVNY</sequence>
<proteinExistence type="predicted"/>
<dbReference type="AlphaFoldDB" id="A0A2H0BVX3"/>
<feature type="coiled-coil region" evidence="1">
    <location>
        <begin position="151"/>
        <end position="217"/>
    </location>
</feature>
<gene>
    <name evidence="2" type="ORF">COW99_02330</name>
</gene>
<dbReference type="Gene3D" id="6.10.250.3150">
    <property type="match status" value="1"/>
</dbReference>